<evidence type="ECO:0000313" key="8">
    <source>
        <dbReference type="Proteomes" id="UP001524501"/>
    </source>
</evidence>
<feature type="region of interest" description="Disordered" evidence="5">
    <location>
        <begin position="329"/>
        <end position="367"/>
    </location>
</feature>
<evidence type="ECO:0000256" key="3">
    <source>
        <dbReference type="ARBA" id="ARBA00023098"/>
    </source>
</evidence>
<feature type="compositionally biased region" description="Polar residues" evidence="5">
    <location>
        <begin position="356"/>
        <end position="367"/>
    </location>
</feature>
<feature type="compositionally biased region" description="Polar residues" evidence="5">
    <location>
        <begin position="330"/>
        <end position="345"/>
    </location>
</feature>
<dbReference type="SUPFAM" id="SSF52151">
    <property type="entry name" value="FabD/lysophospholipase-like"/>
    <property type="match status" value="1"/>
</dbReference>
<evidence type="ECO:0000256" key="5">
    <source>
        <dbReference type="SAM" id="MobiDB-lite"/>
    </source>
</evidence>
<name>A0ABT1QAP1_9NOCA</name>
<keyword evidence="3 4" id="KW-0443">Lipid metabolism</keyword>
<feature type="active site" description="Proton acceptor" evidence="4">
    <location>
        <position position="156"/>
    </location>
</feature>
<dbReference type="PANTHER" id="PTHR14226">
    <property type="entry name" value="NEUROPATHY TARGET ESTERASE/SWISS CHEESE D.MELANOGASTER"/>
    <property type="match status" value="1"/>
</dbReference>
<dbReference type="InterPro" id="IPR050301">
    <property type="entry name" value="NTE"/>
</dbReference>
<evidence type="ECO:0000256" key="2">
    <source>
        <dbReference type="ARBA" id="ARBA00022963"/>
    </source>
</evidence>
<evidence type="ECO:0000256" key="4">
    <source>
        <dbReference type="PROSITE-ProRule" id="PRU01161"/>
    </source>
</evidence>
<reference evidence="7 8" key="1">
    <citation type="submission" date="2022-07" db="EMBL/GenBank/DDBJ databases">
        <title>Degradation activity of malathion, p-nitrophenol and potential low-temperature adaptation strategy of Rhodococcus sp. FXJ9.536.</title>
        <authorList>
            <person name="Huang J."/>
            <person name="Huang Y."/>
        </authorList>
    </citation>
    <scope>NUCLEOTIDE SEQUENCE [LARGE SCALE GENOMIC DNA]</scope>
    <source>
        <strain evidence="7 8">FXJ9.536</strain>
    </source>
</reference>
<feature type="short sequence motif" description="GXSXG" evidence="4">
    <location>
        <begin position="40"/>
        <end position="44"/>
    </location>
</feature>
<organism evidence="7 8">
    <name type="scientific">Rhodococcus tibetensis</name>
    <dbReference type="NCBI Taxonomy" id="2965064"/>
    <lineage>
        <taxon>Bacteria</taxon>
        <taxon>Bacillati</taxon>
        <taxon>Actinomycetota</taxon>
        <taxon>Actinomycetes</taxon>
        <taxon>Mycobacteriales</taxon>
        <taxon>Nocardiaceae</taxon>
        <taxon>Rhodococcus</taxon>
    </lineage>
</organism>
<dbReference type="InterPro" id="IPR002641">
    <property type="entry name" value="PNPLA_dom"/>
</dbReference>
<comment type="caution">
    <text evidence="4">Lacks conserved residue(s) required for the propagation of feature annotation.</text>
</comment>
<dbReference type="Gene3D" id="3.40.1090.10">
    <property type="entry name" value="Cytosolic phospholipase A2 catalytic domain"/>
    <property type="match status" value="2"/>
</dbReference>
<evidence type="ECO:0000259" key="6">
    <source>
        <dbReference type="PROSITE" id="PS51635"/>
    </source>
</evidence>
<gene>
    <name evidence="7" type="ORF">NOF53_09055</name>
</gene>
<dbReference type="Proteomes" id="UP001524501">
    <property type="component" value="Unassembled WGS sequence"/>
</dbReference>
<evidence type="ECO:0000313" key="7">
    <source>
        <dbReference type="EMBL" id="MCQ4119318.1"/>
    </source>
</evidence>
<feature type="domain" description="PNPLA" evidence="6">
    <location>
        <begin position="9"/>
        <end position="169"/>
    </location>
</feature>
<dbReference type="InterPro" id="IPR016035">
    <property type="entry name" value="Acyl_Trfase/lysoPLipase"/>
</dbReference>
<keyword evidence="1 4" id="KW-0378">Hydrolase</keyword>
<protein>
    <submittedName>
        <fullName evidence="7">Patatin-like phospholipase family protein</fullName>
    </submittedName>
</protein>
<feature type="active site" description="Nucleophile" evidence="4">
    <location>
        <position position="42"/>
    </location>
</feature>
<dbReference type="EMBL" id="JANFQF010000006">
    <property type="protein sequence ID" value="MCQ4119318.1"/>
    <property type="molecule type" value="Genomic_DNA"/>
</dbReference>
<sequence>MGGQKRVALALGSGGARGYAHIGAIQVLEEQGFEIVGVAGSSMGALVGGVYAAGKLDDFTRWAQSLTQLDVMRLLDLSVSAPGAIHAEKILQKVREVLGEVRIEDLPIPYTAVATDLAAGRSVWFQRGPVDAAIRASIAIPGVITPYVLNGRVLADGGVLDPLPMAPLVAAGPALRIAVSLGAEDRDNRSQAPENESADSRPVDEWLARFRRSTAQLRELDIVRSVVGRFGTAHAELDSLDDTVDVSGGDSANADGAMVVPKFSRFAVMNRSLDMMQATLARYQLAAYPPDVLVRIPRTACRSLDFHRAAEMIELGRDRTESALADAGLTVTTADSADVTGSDTDNAGPGPAPNRGRTSSRPGESPA</sequence>
<keyword evidence="2 4" id="KW-0442">Lipid degradation</keyword>
<feature type="short sequence motif" description="DGA/G" evidence="4">
    <location>
        <begin position="156"/>
        <end position="158"/>
    </location>
</feature>
<dbReference type="PANTHER" id="PTHR14226:SF76">
    <property type="entry name" value="NTE FAMILY PROTEIN RSSA"/>
    <property type="match status" value="1"/>
</dbReference>
<accession>A0ABT1QAP1</accession>
<dbReference type="Pfam" id="PF01734">
    <property type="entry name" value="Patatin"/>
    <property type="match status" value="1"/>
</dbReference>
<proteinExistence type="predicted"/>
<dbReference type="RefSeq" id="WP_255967462.1">
    <property type="nucleotide sequence ID" value="NZ_JANFQF010000006.1"/>
</dbReference>
<dbReference type="PROSITE" id="PS51635">
    <property type="entry name" value="PNPLA"/>
    <property type="match status" value="1"/>
</dbReference>
<comment type="caution">
    <text evidence="7">The sequence shown here is derived from an EMBL/GenBank/DDBJ whole genome shotgun (WGS) entry which is preliminary data.</text>
</comment>
<evidence type="ECO:0000256" key="1">
    <source>
        <dbReference type="ARBA" id="ARBA00022801"/>
    </source>
</evidence>
<keyword evidence="8" id="KW-1185">Reference proteome</keyword>